<dbReference type="EC" id="3.2.1.23" evidence="7"/>
<feature type="signal peptide" evidence="9">
    <location>
        <begin position="1"/>
        <end position="24"/>
    </location>
</feature>
<evidence type="ECO:0000256" key="2">
    <source>
        <dbReference type="ARBA" id="ARBA00022729"/>
    </source>
</evidence>
<keyword evidence="4" id="KW-0325">Glycoprotein</keyword>
<feature type="active site" description="Proton donor" evidence="6">
    <location>
        <position position="185"/>
    </location>
</feature>
<comment type="catalytic activity">
    <reaction evidence="7">
        <text>Hydrolysis of terminal non-reducing beta-D-galactose residues in beta-D-galactosides.</text>
        <dbReference type="EC" id="3.2.1.23"/>
    </reaction>
</comment>
<reference evidence="13" key="2">
    <citation type="submission" date="2023-04" db="EMBL/GenBank/DDBJ databases">
        <authorList>
            <person name="Bu L."/>
            <person name="Lu L."/>
            <person name="Laidemitt M.R."/>
            <person name="Zhang S.M."/>
            <person name="Mutuku M."/>
            <person name="Mkoji G."/>
            <person name="Steinauer M."/>
            <person name="Loker E.S."/>
        </authorList>
    </citation>
    <scope>NUCLEOTIDE SEQUENCE</scope>
    <source>
        <strain evidence="13">KasaAsao</strain>
        <tissue evidence="13">Whole Snail</tissue>
    </source>
</reference>
<comment type="similarity">
    <text evidence="1 8">Belongs to the glycosyl hydrolase 35 family.</text>
</comment>
<evidence type="ECO:0000313" key="13">
    <source>
        <dbReference type="EMBL" id="KAK0057379.1"/>
    </source>
</evidence>
<dbReference type="InterPro" id="IPR048913">
    <property type="entry name" value="BetaGal_gal-bd"/>
</dbReference>
<evidence type="ECO:0000256" key="7">
    <source>
        <dbReference type="RuleBase" id="RU000675"/>
    </source>
</evidence>
<keyword evidence="3 7" id="KW-0378">Hydrolase</keyword>
<evidence type="ECO:0000259" key="10">
    <source>
        <dbReference type="Pfam" id="PF01301"/>
    </source>
</evidence>
<dbReference type="InterPro" id="IPR031330">
    <property type="entry name" value="Gly_Hdrlase_35_cat"/>
</dbReference>
<dbReference type="PIRSF" id="PIRSF006336">
    <property type="entry name" value="B-gal"/>
    <property type="match status" value="1"/>
</dbReference>
<sequence length="662" mass="74625">MSAFINFMLCIAIILCFNVAKICGERSFQIDYLNNTFLKDGVPYRYVSGSMHYSRVHPSYWKDRLIKMKFAGLNAVQGYVPWNVHELTPGNFTWEGSSNLTQFLEIAQEVGIDVLLRLGPYICGEWEFGGFPAWLLTKDANMVLRTSDPSYIRWVDRWYTELLTKMKPYLYNNGGPVLMVQIENEYGSYFACDYDYLHYLRDKVKSILGPNVVIYSTDGGADYYLKCGKIDGVYATIDFGATNDPVGAFQSQRDYEPYGPLVNSEFYVGWLDHWGTPHEMVDSTPLAKSLDKLLAYGANINMYMFVGGTNFGFYNGANSPPYQPVPTSYDYDSPISEGGEMTDKFLALRDIISKYLPLPSEPIPANPNITNLGEIPIEFLCTIQDALPYLTPEGPYRTVFPVTMEEINFYEGFILYRFTLIKNYYTPTPLVVPGIRDRGVVMVNAVPFGILDRVGTTQVFITGTIGQHVDILVENQGRVGYSTAMNFNTKGIIENVTLGNDLVMSWEIYPIHAENINVALIAAMKKRTTVNKPSKSVNSNLMTPSIYTGSLTFSDSPTDAFLDPRPWIKGQAFLNSFNLGRYWPYRGPQVTLYIPKYVFNIPPALNHILLLELESSPCFMSQSQTNCYVTLTDTAYLNGPNGPGHTLKLPQGYNDPNSHLVH</sequence>
<feature type="domain" description="Beta-galactosidase 1-like first all-beta" evidence="11">
    <location>
        <begin position="401"/>
        <end position="511"/>
    </location>
</feature>
<feature type="active site" description="Nucleophile" evidence="6">
    <location>
        <position position="265"/>
    </location>
</feature>
<evidence type="ECO:0000256" key="8">
    <source>
        <dbReference type="RuleBase" id="RU003679"/>
    </source>
</evidence>
<evidence type="ECO:0000256" key="9">
    <source>
        <dbReference type="SAM" id="SignalP"/>
    </source>
</evidence>
<evidence type="ECO:0000256" key="5">
    <source>
        <dbReference type="ARBA" id="ARBA00023295"/>
    </source>
</evidence>
<evidence type="ECO:0000259" key="11">
    <source>
        <dbReference type="Pfam" id="PF21317"/>
    </source>
</evidence>
<dbReference type="SUPFAM" id="SSF51445">
    <property type="entry name" value="(Trans)glycosidases"/>
    <property type="match status" value="1"/>
</dbReference>
<dbReference type="Pfam" id="PF21467">
    <property type="entry name" value="BetaGal_gal-bd"/>
    <property type="match status" value="1"/>
</dbReference>
<dbReference type="Gene3D" id="3.20.20.80">
    <property type="entry name" value="Glycosidases"/>
    <property type="match status" value="1"/>
</dbReference>
<dbReference type="Pfam" id="PF21317">
    <property type="entry name" value="BetaGal_ABD_1"/>
    <property type="match status" value="1"/>
</dbReference>
<dbReference type="SUPFAM" id="SSF49785">
    <property type="entry name" value="Galactose-binding domain-like"/>
    <property type="match status" value="1"/>
</dbReference>
<evidence type="ECO:0000256" key="4">
    <source>
        <dbReference type="ARBA" id="ARBA00023180"/>
    </source>
</evidence>
<feature type="domain" description="Glycoside hydrolase 35 catalytic" evidence="10">
    <location>
        <begin position="36"/>
        <end position="354"/>
    </location>
</feature>
<dbReference type="PROSITE" id="PS01182">
    <property type="entry name" value="GLYCOSYL_HYDROL_F35"/>
    <property type="match status" value="1"/>
</dbReference>
<evidence type="ECO:0000313" key="14">
    <source>
        <dbReference type="Proteomes" id="UP001233172"/>
    </source>
</evidence>
<evidence type="ECO:0000259" key="12">
    <source>
        <dbReference type="Pfam" id="PF21467"/>
    </source>
</evidence>
<organism evidence="13 14">
    <name type="scientific">Biomphalaria pfeifferi</name>
    <name type="common">Bloodfluke planorb</name>
    <name type="synonym">Freshwater snail</name>
    <dbReference type="NCBI Taxonomy" id="112525"/>
    <lineage>
        <taxon>Eukaryota</taxon>
        <taxon>Metazoa</taxon>
        <taxon>Spiralia</taxon>
        <taxon>Lophotrochozoa</taxon>
        <taxon>Mollusca</taxon>
        <taxon>Gastropoda</taxon>
        <taxon>Heterobranchia</taxon>
        <taxon>Euthyneura</taxon>
        <taxon>Panpulmonata</taxon>
        <taxon>Hygrophila</taxon>
        <taxon>Lymnaeoidea</taxon>
        <taxon>Planorbidae</taxon>
        <taxon>Biomphalaria</taxon>
    </lineage>
</organism>
<keyword evidence="2 9" id="KW-0732">Signal</keyword>
<feature type="chain" id="PRO_5042130369" description="Beta-galactosidase" evidence="9">
    <location>
        <begin position="25"/>
        <end position="662"/>
    </location>
</feature>
<evidence type="ECO:0000256" key="1">
    <source>
        <dbReference type="ARBA" id="ARBA00009809"/>
    </source>
</evidence>
<reference evidence="13" key="1">
    <citation type="journal article" date="2023" name="PLoS Negl. Trop. Dis.">
        <title>A genome sequence for Biomphalaria pfeifferi, the major vector snail for the human-infecting parasite Schistosoma mansoni.</title>
        <authorList>
            <person name="Bu L."/>
            <person name="Lu L."/>
            <person name="Laidemitt M.R."/>
            <person name="Zhang S.M."/>
            <person name="Mutuku M."/>
            <person name="Mkoji G."/>
            <person name="Steinauer M."/>
            <person name="Loker E.S."/>
        </authorList>
    </citation>
    <scope>NUCLEOTIDE SEQUENCE</scope>
    <source>
        <strain evidence="13">KasaAsao</strain>
    </source>
</reference>
<keyword evidence="14" id="KW-1185">Reference proteome</keyword>
<dbReference type="PRINTS" id="PR00742">
    <property type="entry name" value="GLHYDRLASE35"/>
</dbReference>
<accession>A0AAD8FBT6</accession>
<dbReference type="FunFam" id="2.60.120.260:FF:000021">
    <property type="entry name" value="Beta-galactosidase"/>
    <property type="match status" value="1"/>
</dbReference>
<keyword evidence="5 7" id="KW-0326">Glycosidase</keyword>
<evidence type="ECO:0000256" key="6">
    <source>
        <dbReference type="PIRSR" id="PIRSR006336-1"/>
    </source>
</evidence>
<dbReference type="Pfam" id="PF01301">
    <property type="entry name" value="Glyco_hydro_35"/>
    <property type="match status" value="1"/>
</dbReference>
<feature type="domain" description="Beta-galactosidase galactose-binding" evidence="12">
    <location>
        <begin position="544"/>
        <end position="598"/>
    </location>
</feature>
<name>A0AAD8FBT6_BIOPF</name>
<dbReference type="InterPro" id="IPR001944">
    <property type="entry name" value="Glycoside_Hdrlase_35"/>
</dbReference>
<dbReference type="PANTHER" id="PTHR23421">
    <property type="entry name" value="BETA-GALACTOSIDASE RELATED"/>
    <property type="match status" value="1"/>
</dbReference>
<protein>
    <recommendedName>
        <fullName evidence="7">Beta-galactosidase</fullName>
        <ecNumber evidence="7">3.2.1.23</ecNumber>
    </recommendedName>
</protein>
<dbReference type="InterPro" id="IPR019801">
    <property type="entry name" value="Glyco_hydro_35_CS"/>
</dbReference>
<dbReference type="InterPro" id="IPR048912">
    <property type="entry name" value="BetaGal1-like_ABD1"/>
</dbReference>
<dbReference type="InterPro" id="IPR026283">
    <property type="entry name" value="B-gal_1-like"/>
</dbReference>
<evidence type="ECO:0000256" key="3">
    <source>
        <dbReference type="ARBA" id="ARBA00022801"/>
    </source>
</evidence>
<dbReference type="GO" id="GO:0005975">
    <property type="term" value="P:carbohydrate metabolic process"/>
    <property type="evidence" value="ECO:0007669"/>
    <property type="project" value="InterPro"/>
</dbReference>
<proteinExistence type="inferred from homology"/>
<gene>
    <name evidence="13" type="ORF">Bpfe_013186</name>
</gene>
<dbReference type="InterPro" id="IPR008979">
    <property type="entry name" value="Galactose-bd-like_sf"/>
</dbReference>
<dbReference type="EMBL" id="JASAOG010000055">
    <property type="protein sequence ID" value="KAK0057379.1"/>
    <property type="molecule type" value="Genomic_DNA"/>
</dbReference>
<dbReference type="AlphaFoldDB" id="A0AAD8FBT6"/>
<dbReference type="InterPro" id="IPR017853">
    <property type="entry name" value="GH"/>
</dbReference>
<dbReference type="Proteomes" id="UP001233172">
    <property type="component" value="Unassembled WGS sequence"/>
</dbReference>
<dbReference type="Gene3D" id="2.60.120.260">
    <property type="entry name" value="Galactose-binding domain-like"/>
    <property type="match status" value="2"/>
</dbReference>
<comment type="caution">
    <text evidence="13">The sequence shown here is derived from an EMBL/GenBank/DDBJ whole genome shotgun (WGS) entry which is preliminary data.</text>
</comment>
<dbReference type="FunFam" id="3.20.20.80:FF:000017">
    <property type="entry name" value="Beta-galactosidase"/>
    <property type="match status" value="1"/>
</dbReference>
<dbReference type="GO" id="GO:0004565">
    <property type="term" value="F:beta-galactosidase activity"/>
    <property type="evidence" value="ECO:0007669"/>
    <property type="project" value="UniProtKB-EC"/>
</dbReference>